<evidence type="ECO:0000313" key="14">
    <source>
        <dbReference type="Proteomes" id="UP000199420"/>
    </source>
</evidence>
<evidence type="ECO:0000256" key="2">
    <source>
        <dbReference type="ARBA" id="ARBA00022475"/>
    </source>
</evidence>
<feature type="transmembrane region" description="Helical" evidence="12">
    <location>
        <begin position="371"/>
        <end position="391"/>
    </location>
</feature>
<accession>A0A1H6X8E1</accession>
<name>A0A1H6X8E1_9GAMM</name>
<evidence type="ECO:0000256" key="5">
    <source>
        <dbReference type="ARBA" id="ARBA00022989"/>
    </source>
</evidence>
<keyword evidence="3 12" id="KW-0812">Transmembrane</keyword>
<protein>
    <submittedName>
        <fullName evidence="13">Cytochrome c oxidase assembly protein subunit 15</fullName>
    </submittedName>
</protein>
<evidence type="ECO:0000256" key="3">
    <source>
        <dbReference type="ARBA" id="ARBA00022692"/>
    </source>
</evidence>
<dbReference type="GO" id="GO:0016020">
    <property type="term" value="C:membrane"/>
    <property type="evidence" value="ECO:0007669"/>
    <property type="project" value="UniProtKB-SubCell"/>
</dbReference>
<feature type="transmembrane region" description="Helical" evidence="12">
    <location>
        <begin position="204"/>
        <end position="225"/>
    </location>
</feature>
<evidence type="ECO:0000256" key="10">
    <source>
        <dbReference type="ARBA" id="ARBA00023157"/>
    </source>
</evidence>
<organism evidence="13 14">
    <name type="scientific">Frateuria terrea</name>
    <dbReference type="NCBI Taxonomy" id="529704"/>
    <lineage>
        <taxon>Bacteria</taxon>
        <taxon>Pseudomonadati</taxon>
        <taxon>Pseudomonadota</taxon>
        <taxon>Gammaproteobacteria</taxon>
        <taxon>Lysobacterales</taxon>
        <taxon>Rhodanobacteraceae</taxon>
        <taxon>Frateuria</taxon>
    </lineage>
</organism>
<dbReference type="GO" id="GO:0046872">
    <property type="term" value="F:metal ion binding"/>
    <property type="evidence" value="ECO:0007669"/>
    <property type="project" value="UniProtKB-KW"/>
</dbReference>
<dbReference type="GO" id="GO:0016491">
    <property type="term" value="F:oxidoreductase activity"/>
    <property type="evidence" value="ECO:0007669"/>
    <property type="project" value="UniProtKB-KW"/>
</dbReference>
<feature type="transmembrane region" description="Helical" evidence="12">
    <location>
        <begin position="100"/>
        <end position="118"/>
    </location>
</feature>
<sequence>MNDEGGSGMRLAERSTEAAGTARRIMRWLALCAAVFAFGVVMFGAFVRLSNAGLSCPDWPTCYGQVTWPHHEQAVARADAAFPDRPYEASKAWREQVHRFLAGTLGVLVLALALLAAWRPRWARTAVILGAVFAGGGVTLYMRGEHAWSSLLAVVAIALPLGTAIRLRGPGAWRIAVLALAVIIFQAMLGMWTVTLLLKPIVVMGHLLGGITTFALLAYAALRLAGVGAPDQRYAPLRRWIVLGIVLLACQIALGGWTSSNYAALACGTGPDAFPKCLGQWMPPTDFRQGFVLWRGIGVNFEGGVLDMAARSAIQIAHRFGALVVFVYLLWLGHRVARRGLRVAGAAIGVVLVAQVLLGISNVHFGLPLPVATLHNGVAALLLFSLLATLARTQQAPSLAVVADPGMAPGSPHPR</sequence>
<reference evidence="13 14" key="1">
    <citation type="submission" date="2016-10" db="EMBL/GenBank/DDBJ databases">
        <authorList>
            <person name="de Groot N.N."/>
        </authorList>
    </citation>
    <scope>NUCLEOTIDE SEQUENCE [LARGE SCALE GENOMIC DNA]</scope>
    <source>
        <strain evidence="13 14">DSM 26515</strain>
    </source>
</reference>
<evidence type="ECO:0000256" key="1">
    <source>
        <dbReference type="ARBA" id="ARBA00004141"/>
    </source>
</evidence>
<dbReference type="InterPro" id="IPR050450">
    <property type="entry name" value="COX15/CtaA_HemeA_synthase"/>
</dbReference>
<feature type="transmembrane region" description="Helical" evidence="12">
    <location>
        <begin position="313"/>
        <end position="331"/>
    </location>
</feature>
<keyword evidence="9 12" id="KW-0472">Membrane</keyword>
<feature type="transmembrane region" description="Helical" evidence="12">
    <location>
        <begin position="237"/>
        <end position="257"/>
    </location>
</feature>
<evidence type="ECO:0000256" key="4">
    <source>
        <dbReference type="ARBA" id="ARBA00022723"/>
    </source>
</evidence>
<keyword evidence="10" id="KW-1015">Disulfide bond</keyword>
<keyword evidence="7" id="KW-0408">Iron</keyword>
<dbReference type="Pfam" id="PF02628">
    <property type="entry name" value="COX15-CtaA"/>
    <property type="match status" value="2"/>
</dbReference>
<keyword evidence="8" id="KW-0350">Heme biosynthesis</keyword>
<dbReference type="STRING" id="529704.SAMN02927913_2699"/>
<evidence type="ECO:0000256" key="8">
    <source>
        <dbReference type="ARBA" id="ARBA00023133"/>
    </source>
</evidence>
<keyword evidence="14" id="KW-1185">Reference proteome</keyword>
<gene>
    <name evidence="13" type="ORF">SAMN04487997_2722</name>
</gene>
<feature type="transmembrane region" description="Helical" evidence="12">
    <location>
        <begin position="148"/>
        <end position="165"/>
    </location>
</feature>
<evidence type="ECO:0000256" key="12">
    <source>
        <dbReference type="SAM" id="Phobius"/>
    </source>
</evidence>
<keyword evidence="2" id="KW-1003">Cell membrane</keyword>
<evidence type="ECO:0000256" key="9">
    <source>
        <dbReference type="ARBA" id="ARBA00023136"/>
    </source>
</evidence>
<feature type="transmembrane region" description="Helical" evidence="12">
    <location>
        <begin position="125"/>
        <end position="142"/>
    </location>
</feature>
<evidence type="ECO:0000313" key="13">
    <source>
        <dbReference type="EMBL" id="SEJ20805.1"/>
    </source>
</evidence>
<dbReference type="Proteomes" id="UP000199420">
    <property type="component" value="Unassembled WGS sequence"/>
</dbReference>
<feature type="transmembrane region" description="Helical" evidence="12">
    <location>
        <begin position="177"/>
        <end position="198"/>
    </location>
</feature>
<dbReference type="PANTHER" id="PTHR35457">
    <property type="entry name" value="HEME A SYNTHASE"/>
    <property type="match status" value="1"/>
</dbReference>
<dbReference type="InterPro" id="IPR003780">
    <property type="entry name" value="COX15/CtaA_fam"/>
</dbReference>
<dbReference type="PANTHER" id="PTHR35457:SF1">
    <property type="entry name" value="HEME A SYNTHASE"/>
    <property type="match status" value="1"/>
</dbReference>
<dbReference type="EMBL" id="FNYC01000005">
    <property type="protein sequence ID" value="SEJ20805.1"/>
    <property type="molecule type" value="Genomic_DNA"/>
</dbReference>
<dbReference type="AlphaFoldDB" id="A0A1H6X8E1"/>
<feature type="transmembrane region" description="Helical" evidence="12">
    <location>
        <begin position="343"/>
        <end position="365"/>
    </location>
</feature>
<proteinExistence type="predicted"/>
<keyword evidence="6" id="KW-0560">Oxidoreductase</keyword>
<comment type="pathway">
    <text evidence="11">Porphyrin-containing compound metabolism.</text>
</comment>
<evidence type="ECO:0000256" key="6">
    <source>
        <dbReference type="ARBA" id="ARBA00023002"/>
    </source>
</evidence>
<feature type="transmembrane region" description="Helical" evidence="12">
    <location>
        <begin position="28"/>
        <end position="49"/>
    </location>
</feature>
<dbReference type="GO" id="GO:0006784">
    <property type="term" value="P:heme A biosynthetic process"/>
    <property type="evidence" value="ECO:0007669"/>
    <property type="project" value="InterPro"/>
</dbReference>
<evidence type="ECO:0000256" key="11">
    <source>
        <dbReference type="ARBA" id="ARBA00023444"/>
    </source>
</evidence>
<keyword evidence="4" id="KW-0479">Metal-binding</keyword>
<keyword evidence="5 12" id="KW-1133">Transmembrane helix</keyword>
<evidence type="ECO:0000256" key="7">
    <source>
        <dbReference type="ARBA" id="ARBA00023004"/>
    </source>
</evidence>
<comment type="subcellular location">
    <subcellularLocation>
        <location evidence="1">Membrane</location>
        <topology evidence="1">Multi-pass membrane protein</topology>
    </subcellularLocation>
</comment>